<dbReference type="AlphaFoldDB" id="A0A2I0KIX2"/>
<feature type="region of interest" description="Disordered" evidence="1">
    <location>
        <begin position="1"/>
        <end position="33"/>
    </location>
</feature>
<comment type="caution">
    <text evidence="2">The sequence shown here is derived from an EMBL/GenBank/DDBJ whole genome shotgun (WGS) entry which is preliminary data.</text>
</comment>
<feature type="region of interest" description="Disordered" evidence="1">
    <location>
        <begin position="296"/>
        <end position="316"/>
    </location>
</feature>
<dbReference type="Proteomes" id="UP000233551">
    <property type="component" value="Unassembled WGS sequence"/>
</dbReference>
<feature type="compositionally biased region" description="Polar residues" evidence="1">
    <location>
        <begin position="299"/>
        <end position="316"/>
    </location>
</feature>
<organism evidence="2 3">
    <name type="scientific">Punica granatum</name>
    <name type="common">Pomegranate</name>
    <dbReference type="NCBI Taxonomy" id="22663"/>
    <lineage>
        <taxon>Eukaryota</taxon>
        <taxon>Viridiplantae</taxon>
        <taxon>Streptophyta</taxon>
        <taxon>Embryophyta</taxon>
        <taxon>Tracheophyta</taxon>
        <taxon>Spermatophyta</taxon>
        <taxon>Magnoliopsida</taxon>
        <taxon>eudicotyledons</taxon>
        <taxon>Gunneridae</taxon>
        <taxon>Pentapetalae</taxon>
        <taxon>rosids</taxon>
        <taxon>malvids</taxon>
        <taxon>Myrtales</taxon>
        <taxon>Lythraceae</taxon>
        <taxon>Punica</taxon>
    </lineage>
</organism>
<feature type="compositionally biased region" description="Basic residues" evidence="1">
    <location>
        <begin position="10"/>
        <end position="21"/>
    </location>
</feature>
<accession>A0A2I0KIX2</accession>
<evidence type="ECO:0000313" key="2">
    <source>
        <dbReference type="EMBL" id="PKI68465.1"/>
    </source>
</evidence>
<dbReference type="EMBL" id="PGOL01000554">
    <property type="protein sequence ID" value="PKI68465.1"/>
    <property type="molecule type" value="Genomic_DNA"/>
</dbReference>
<sequence length="323" mass="35654">MALFITESLKHRKAPRDHRGHGTSFGRPLGTLRGFPRDVSVVATASRHLGNTEKAPVTSPQVFPGQRSSVEDDEPTIPHDAKGSLKQTLRCTKGNRRPGTLNSTPNVRTRQNRLSRRRVAQTFAHATNGDIRLIQILFVQAFQIYKLIGHRRSDFSYLEPPIIPFCPHKESGPETGNRAHPSPPLVPFRSTTLASRAIAFKGFLTTLTLPREEVVTIRGLIHRAQSPFHLFFLYRVLFPLPCIDSLFRVHLGFGTFGTTRGRLDPSLRSPTSPIPHRVVAKASVPTHFPETVAAAPLSGHSTRSSDPSLATPTAASPTLFLLQ</sequence>
<keyword evidence="3" id="KW-1185">Reference proteome</keyword>
<evidence type="ECO:0000256" key="1">
    <source>
        <dbReference type="SAM" id="MobiDB-lite"/>
    </source>
</evidence>
<proteinExistence type="predicted"/>
<name>A0A2I0KIX2_PUNGR</name>
<protein>
    <submittedName>
        <fullName evidence="2">Uncharacterized protein</fullName>
    </submittedName>
</protein>
<feature type="compositionally biased region" description="Polar residues" evidence="1">
    <location>
        <begin position="100"/>
        <end position="109"/>
    </location>
</feature>
<gene>
    <name evidence="2" type="ORF">CRG98_011154</name>
</gene>
<evidence type="ECO:0000313" key="3">
    <source>
        <dbReference type="Proteomes" id="UP000233551"/>
    </source>
</evidence>
<reference evidence="2 3" key="1">
    <citation type="submission" date="2017-11" db="EMBL/GenBank/DDBJ databases">
        <title>De-novo sequencing of pomegranate (Punica granatum L.) genome.</title>
        <authorList>
            <person name="Akparov Z."/>
            <person name="Amiraslanov A."/>
            <person name="Hajiyeva S."/>
            <person name="Abbasov M."/>
            <person name="Kaur K."/>
            <person name="Hamwieh A."/>
            <person name="Solovyev V."/>
            <person name="Salamov A."/>
            <person name="Braich B."/>
            <person name="Kosarev P."/>
            <person name="Mahmoud A."/>
            <person name="Hajiyev E."/>
            <person name="Babayeva S."/>
            <person name="Izzatullayeva V."/>
            <person name="Mammadov A."/>
            <person name="Mammadov A."/>
            <person name="Sharifova S."/>
            <person name="Ojaghi J."/>
            <person name="Eynullazada K."/>
            <person name="Bayramov B."/>
            <person name="Abdulazimova A."/>
            <person name="Shahmuradov I."/>
        </authorList>
    </citation>
    <scope>NUCLEOTIDE SEQUENCE [LARGE SCALE GENOMIC DNA]</scope>
    <source>
        <strain evidence="3">cv. AG2017</strain>
        <tissue evidence="2">Leaf</tissue>
    </source>
</reference>
<feature type="region of interest" description="Disordered" evidence="1">
    <location>
        <begin position="50"/>
        <end position="115"/>
    </location>
</feature>